<reference evidence="1" key="1">
    <citation type="submission" date="2022-10" db="EMBL/GenBank/DDBJ databases">
        <title>The complete genomes of actinobacterial strains from the NBC collection.</title>
        <authorList>
            <person name="Joergensen T.S."/>
            <person name="Alvarez Arevalo M."/>
            <person name="Sterndorff E.B."/>
            <person name="Faurdal D."/>
            <person name="Vuksanovic O."/>
            <person name="Mourched A.-S."/>
            <person name="Charusanti P."/>
            <person name="Shaw S."/>
            <person name="Blin K."/>
            <person name="Weber T."/>
        </authorList>
    </citation>
    <scope>NUCLEOTIDE SEQUENCE</scope>
    <source>
        <strain evidence="1">NBC_00283</strain>
    </source>
</reference>
<proteinExistence type="predicted"/>
<dbReference type="Proteomes" id="UP001432075">
    <property type="component" value="Chromosome"/>
</dbReference>
<protein>
    <submittedName>
        <fullName evidence="1">Tyrosine-protein phosphatase</fullName>
    </submittedName>
</protein>
<dbReference type="RefSeq" id="WP_198944841.1">
    <property type="nucleotide sequence ID" value="NZ_CP108057.1"/>
</dbReference>
<evidence type="ECO:0000313" key="1">
    <source>
        <dbReference type="EMBL" id="WUO46399.1"/>
    </source>
</evidence>
<name>A0ABZ1RIQ5_9ACTN</name>
<sequence length="46" mass="4682">MATTSRFLAWDGCFNARDLGGLGRLAPGALVRADRLTHSPGAAGPG</sequence>
<accession>A0ABZ1RIQ5</accession>
<keyword evidence="2" id="KW-1185">Reference proteome</keyword>
<organism evidence="1 2">
    <name type="scientific">Streptomyces goshikiensis</name>
    <dbReference type="NCBI Taxonomy" id="1942"/>
    <lineage>
        <taxon>Bacteria</taxon>
        <taxon>Bacillati</taxon>
        <taxon>Actinomycetota</taxon>
        <taxon>Actinomycetes</taxon>
        <taxon>Kitasatosporales</taxon>
        <taxon>Streptomycetaceae</taxon>
        <taxon>Streptomyces</taxon>
    </lineage>
</organism>
<dbReference type="EMBL" id="CP108057">
    <property type="protein sequence ID" value="WUO46399.1"/>
    <property type="molecule type" value="Genomic_DNA"/>
</dbReference>
<evidence type="ECO:0000313" key="2">
    <source>
        <dbReference type="Proteomes" id="UP001432075"/>
    </source>
</evidence>
<gene>
    <name evidence="1" type="ORF">OHU17_11395</name>
</gene>